<name>A0A2J5HEE7_9EURO</name>
<organism evidence="2 3">
    <name type="scientific">Aspergillus taichungensis</name>
    <dbReference type="NCBI Taxonomy" id="482145"/>
    <lineage>
        <taxon>Eukaryota</taxon>
        <taxon>Fungi</taxon>
        <taxon>Dikarya</taxon>
        <taxon>Ascomycota</taxon>
        <taxon>Pezizomycotina</taxon>
        <taxon>Eurotiomycetes</taxon>
        <taxon>Eurotiomycetidae</taxon>
        <taxon>Eurotiales</taxon>
        <taxon>Aspergillaceae</taxon>
        <taxon>Aspergillus</taxon>
        <taxon>Aspergillus subgen. Circumdati</taxon>
    </lineage>
</organism>
<dbReference type="EMBL" id="KZ559658">
    <property type="protein sequence ID" value="PLN75222.1"/>
    <property type="molecule type" value="Genomic_DNA"/>
</dbReference>
<gene>
    <name evidence="2" type="ORF">BDW42DRAFT_181080</name>
</gene>
<feature type="transmembrane region" description="Helical" evidence="1">
    <location>
        <begin position="75"/>
        <end position="94"/>
    </location>
</feature>
<dbReference type="AlphaFoldDB" id="A0A2J5HEE7"/>
<keyword evidence="1" id="KW-0812">Transmembrane</keyword>
<evidence type="ECO:0000313" key="3">
    <source>
        <dbReference type="Proteomes" id="UP000235023"/>
    </source>
</evidence>
<dbReference type="Proteomes" id="UP000235023">
    <property type="component" value="Unassembled WGS sequence"/>
</dbReference>
<reference evidence="3" key="1">
    <citation type="submission" date="2017-12" db="EMBL/GenBank/DDBJ databases">
        <authorList>
            <consortium name="DOE Joint Genome Institute"/>
            <person name="Mondo S.J."/>
            <person name="Kjaerbolling I."/>
            <person name="Vesth T.C."/>
            <person name="Frisvad J.C."/>
            <person name="Nybo J.L."/>
            <person name="Theobald S."/>
            <person name="Kuo A."/>
            <person name="Bowyer P."/>
            <person name="Matsuda Y."/>
            <person name="Lyhne E.K."/>
            <person name="Kogle M.E."/>
            <person name="Clum A."/>
            <person name="Lipzen A."/>
            <person name="Salamov A."/>
            <person name="Ngan C.Y."/>
            <person name="Daum C."/>
            <person name="Chiniquy J."/>
            <person name="Barry K."/>
            <person name="LaButti K."/>
            <person name="Haridas S."/>
            <person name="Simmons B.A."/>
            <person name="Magnuson J.K."/>
            <person name="Mortensen U.H."/>
            <person name="Larsen T.O."/>
            <person name="Grigoriev I.V."/>
            <person name="Baker S.E."/>
            <person name="Andersen M.R."/>
            <person name="Nordberg H.P."/>
            <person name="Cantor M.N."/>
            <person name="Hua S.X."/>
        </authorList>
    </citation>
    <scope>NUCLEOTIDE SEQUENCE [LARGE SCALE GENOMIC DNA]</scope>
    <source>
        <strain evidence="3">IBT 19404</strain>
    </source>
</reference>
<evidence type="ECO:0000256" key="1">
    <source>
        <dbReference type="SAM" id="Phobius"/>
    </source>
</evidence>
<evidence type="ECO:0000313" key="2">
    <source>
        <dbReference type="EMBL" id="PLN75222.1"/>
    </source>
</evidence>
<proteinExistence type="predicted"/>
<keyword evidence="1" id="KW-0472">Membrane</keyword>
<sequence length="100" mass="11268">MMTEAVQSWTGVVGNSQVVVRRADPLSGRSCRWEDGEIRPWSDEKVLLKAMEMEEKNGEAENGGRRRRLAGFGRAGTMDSSSFLINFFFLLYVANCLFSL</sequence>
<keyword evidence="3" id="KW-1185">Reference proteome</keyword>
<keyword evidence="1" id="KW-1133">Transmembrane helix</keyword>
<accession>A0A2J5HEE7</accession>
<protein>
    <submittedName>
        <fullName evidence="2">Uncharacterized protein</fullName>
    </submittedName>
</protein>